<feature type="transmembrane region" description="Helical" evidence="10">
    <location>
        <begin position="493"/>
        <end position="514"/>
    </location>
</feature>
<keyword evidence="5 8" id="KW-0119">Carbohydrate metabolism</keyword>
<accession>A0A1X2H0R0</accession>
<comment type="similarity">
    <text evidence="2 8 9">Belongs to the glycosyl hydrolase 9 (cellulase E) family.</text>
</comment>
<keyword evidence="10" id="KW-0812">Transmembrane</keyword>
<evidence type="ECO:0000256" key="8">
    <source>
        <dbReference type="PROSITE-ProRule" id="PRU10060"/>
    </source>
</evidence>
<dbReference type="Proteomes" id="UP000242180">
    <property type="component" value="Unassembled WGS sequence"/>
</dbReference>
<feature type="domain" description="Glycoside hydrolase family 9" evidence="11">
    <location>
        <begin position="28"/>
        <end position="459"/>
    </location>
</feature>
<evidence type="ECO:0000256" key="7">
    <source>
        <dbReference type="ARBA" id="ARBA00023326"/>
    </source>
</evidence>
<protein>
    <recommendedName>
        <fullName evidence="9">Endoglucanase</fullName>
        <ecNumber evidence="9">3.2.1.4</ecNumber>
    </recommendedName>
</protein>
<evidence type="ECO:0000256" key="6">
    <source>
        <dbReference type="ARBA" id="ARBA00023295"/>
    </source>
</evidence>
<dbReference type="GO" id="GO:0008810">
    <property type="term" value="F:cellulase activity"/>
    <property type="evidence" value="ECO:0007669"/>
    <property type="project" value="UniProtKB-EC"/>
</dbReference>
<dbReference type="PROSITE" id="PS00698">
    <property type="entry name" value="GH9_3"/>
    <property type="match status" value="1"/>
</dbReference>
<dbReference type="InterPro" id="IPR012341">
    <property type="entry name" value="6hp_glycosidase-like_sf"/>
</dbReference>
<feature type="signal peptide" evidence="9">
    <location>
        <begin position="1"/>
        <end position="19"/>
    </location>
</feature>
<dbReference type="SUPFAM" id="SSF48208">
    <property type="entry name" value="Six-hairpin glycosidases"/>
    <property type="match status" value="1"/>
</dbReference>
<evidence type="ECO:0000313" key="13">
    <source>
        <dbReference type="Proteomes" id="UP000242180"/>
    </source>
</evidence>
<evidence type="ECO:0000256" key="1">
    <source>
        <dbReference type="ARBA" id="ARBA00000966"/>
    </source>
</evidence>
<reference evidence="12 13" key="1">
    <citation type="submission" date="2016-07" db="EMBL/GenBank/DDBJ databases">
        <title>Pervasive Adenine N6-methylation of Active Genes in Fungi.</title>
        <authorList>
            <consortium name="DOE Joint Genome Institute"/>
            <person name="Mondo S.J."/>
            <person name="Dannebaum R.O."/>
            <person name="Kuo R.C."/>
            <person name="Labutti K."/>
            <person name="Haridas S."/>
            <person name="Kuo A."/>
            <person name="Salamov A."/>
            <person name="Ahrendt S.R."/>
            <person name="Lipzen A."/>
            <person name="Sullivan W."/>
            <person name="Andreopoulos W.B."/>
            <person name="Clum A."/>
            <person name="Lindquist E."/>
            <person name="Daum C."/>
            <person name="Ramamoorthy G.K."/>
            <person name="Gryganskyi A."/>
            <person name="Culley D."/>
            <person name="Magnuson J.K."/>
            <person name="James T.Y."/>
            <person name="O'Malley M.A."/>
            <person name="Stajich J.E."/>
            <person name="Spatafora J.W."/>
            <person name="Visel A."/>
            <person name="Grigoriev I.V."/>
        </authorList>
    </citation>
    <scope>NUCLEOTIDE SEQUENCE [LARGE SCALE GENOMIC DNA]</scope>
    <source>
        <strain evidence="12 13">NRRL 2496</strain>
    </source>
</reference>
<gene>
    <name evidence="12" type="ORF">BCR43DRAFT_566601</name>
</gene>
<name>A0A1X2H0R0_SYNRA</name>
<dbReference type="InterPro" id="IPR033126">
    <property type="entry name" value="Glyco_hydro_9_Asp/Glu_AS"/>
</dbReference>
<comment type="caution">
    <text evidence="12">The sequence shown here is derived from an EMBL/GenBank/DDBJ whole genome shotgun (WGS) entry which is preliminary data.</text>
</comment>
<keyword evidence="3 8" id="KW-0378">Hydrolase</keyword>
<organism evidence="12 13">
    <name type="scientific">Syncephalastrum racemosum</name>
    <name type="common">Filamentous fungus</name>
    <dbReference type="NCBI Taxonomy" id="13706"/>
    <lineage>
        <taxon>Eukaryota</taxon>
        <taxon>Fungi</taxon>
        <taxon>Fungi incertae sedis</taxon>
        <taxon>Mucoromycota</taxon>
        <taxon>Mucoromycotina</taxon>
        <taxon>Mucoromycetes</taxon>
        <taxon>Mucorales</taxon>
        <taxon>Syncephalastraceae</taxon>
        <taxon>Syncephalastrum</taxon>
    </lineage>
</organism>
<dbReference type="Pfam" id="PF00759">
    <property type="entry name" value="Glyco_hydro_9"/>
    <property type="match status" value="1"/>
</dbReference>
<keyword evidence="10" id="KW-0472">Membrane</keyword>
<dbReference type="PANTHER" id="PTHR22298">
    <property type="entry name" value="ENDO-1,4-BETA-GLUCANASE"/>
    <property type="match status" value="1"/>
</dbReference>
<dbReference type="GO" id="GO:0030245">
    <property type="term" value="P:cellulose catabolic process"/>
    <property type="evidence" value="ECO:0007669"/>
    <property type="project" value="UniProtKB-KW"/>
</dbReference>
<dbReference type="OMA" id="NWDSKTP"/>
<evidence type="ECO:0000313" key="12">
    <source>
        <dbReference type="EMBL" id="ORY90995.1"/>
    </source>
</evidence>
<keyword evidence="13" id="KW-1185">Reference proteome</keyword>
<keyword evidence="6 8" id="KW-0326">Glycosidase</keyword>
<keyword evidence="10" id="KW-1133">Transmembrane helix</keyword>
<comment type="catalytic activity">
    <reaction evidence="1 9">
        <text>Endohydrolysis of (1-&gt;4)-beta-D-glucosidic linkages in cellulose, lichenin and cereal beta-D-glucans.</text>
        <dbReference type="EC" id="3.2.1.4"/>
    </reaction>
</comment>
<evidence type="ECO:0000256" key="2">
    <source>
        <dbReference type="ARBA" id="ARBA00007072"/>
    </source>
</evidence>
<evidence type="ECO:0000256" key="4">
    <source>
        <dbReference type="ARBA" id="ARBA00023001"/>
    </source>
</evidence>
<keyword evidence="9" id="KW-0732">Signal</keyword>
<dbReference type="Gene3D" id="1.50.10.10">
    <property type="match status" value="1"/>
</dbReference>
<sequence length="532" mass="58677">MRFSRMLLAFGALFATVSAQDSTANPYYVALLNDSMWFYEAQRSGDLPSNNRVPWRHDSGLQDGSDHNVNLTGGYYDAGDYLKFTMPLAHSVALIAWGGIAWFDGYSKANQAGYLGNTVRWATDWLMQAHPSDSVLYVQVGDGNVDNNYWGPDTDIPTPRPSYSISSDNPGTDIAALTAAAFASASYLFRNQLNDTNYADQLVSHAQSIYNFAETAKPWQTYTTAVPASKDFYDAPIYTSQLVYGALWLYKATGNTTYRDKASNYFDQFKLGQQTPTIMDWSDPTGAVYVLGAEVDASNTKYKTAATNYLDTIIHGNNGPCSYTNGGLLWCGDDSSSNSLVPVQDTALLALLYSRLDSSKSDDYTSFAVGQIEYMLGKNYMLTPYVCGVHMNSPHNPHHAGASGGTDISNIDSSPPEEKYVLYGAVVGGPDQDDKFYDERNDYDQTEVALDYNAPFQGLVAYQLSQDSVSDPPYASITEPRPHVTRSHPFPKWLIAVIVIVIVFVLAGIGYCCFRWRNAVSGALQRRYGEKV</sequence>
<feature type="chain" id="PRO_5011823624" description="Endoglucanase" evidence="9">
    <location>
        <begin position="20"/>
        <end position="532"/>
    </location>
</feature>
<dbReference type="EC" id="3.2.1.4" evidence="9"/>
<evidence type="ECO:0000256" key="9">
    <source>
        <dbReference type="RuleBase" id="RU361166"/>
    </source>
</evidence>
<dbReference type="InterPro" id="IPR001701">
    <property type="entry name" value="Glyco_hydro_9"/>
</dbReference>
<dbReference type="EMBL" id="MCGN01000011">
    <property type="protein sequence ID" value="ORY90995.1"/>
    <property type="molecule type" value="Genomic_DNA"/>
</dbReference>
<evidence type="ECO:0000256" key="3">
    <source>
        <dbReference type="ARBA" id="ARBA00022801"/>
    </source>
</evidence>
<dbReference type="STRING" id="13706.A0A1X2H0R0"/>
<dbReference type="InParanoid" id="A0A1X2H0R0"/>
<evidence type="ECO:0000259" key="11">
    <source>
        <dbReference type="Pfam" id="PF00759"/>
    </source>
</evidence>
<feature type="active site" evidence="8">
    <location>
        <position position="447"/>
    </location>
</feature>
<proteinExistence type="inferred from homology"/>
<dbReference type="InterPro" id="IPR008928">
    <property type="entry name" value="6-hairpin_glycosidase_sf"/>
</dbReference>
<keyword evidence="7 8" id="KW-0624">Polysaccharide degradation</keyword>
<dbReference type="AlphaFoldDB" id="A0A1X2H0R0"/>
<evidence type="ECO:0000256" key="5">
    <source>
        <dbReference type="ARBA" id="ARBA00023277"/>
    </source>
</evidence>
<evidence type="ECO:0000256" key="10">
    <source>
        <dbReference type="SAM" id="Phobius"/>
    </source>
</evidence>
<feature type="active site" evidence="8">
    <location>
        <position position="438"/>
    </location>
</feature>
<keyword evidence="4 9" id="KW-0136">Cellulose degradation</keyword>
<dbReference type="OrthoDB" id="10257085at2759"/>